<dbReference type="OrthoDB" id="2319592at2759"/>
<organism evidence="1 2">
    <name type="scientific">Acaulospora morrowiae</name>
    <dbReference type="NCBI Taxonomy" id="94023"/>
    <lineage>
        <taxon>Eukaryota</taxon>
        <taxon>Fungi</taxon>
        <taxon>Fungi incertae sedis</taxon>
        <taxon>Mucoromycota</taxon>
        <taxon>Glomeromycotina</taxon>
        <taxon>Glomeromycetes</taxon>
        <taxon>Diversisporales</taxon>
        <taxon>Acaulosporaceae</taxon>
        <taxon>Acaulospora</taxon>
    </lineage>
</organism>
<proteinExistence type="predicted"/>
<protein>
    <submittedName>
        <fullName evidence="1">18233_t:CDS:1</fullName>
    </submittedName>
</protein>
<name>A0A9N9HCV3_9GLOM</name>
<comment type="caution">
    <text evidence="1">The sequence shown here is derived from an EMBL/GenBank/DDBJ whole genome shotgun (WGS) entry which is preliminary data.</text>
</comment>
<feature type="non-terminal residue" evidence="1">
    <location>
        <position position="140"/>
    </location>
</feature>
<evidence type="ECO:0000313" key="1">
    <source>
        <dbReference type="EMBL" id="CAG8665816.1"/>
    </source>
</evidence>
<dbReference type="Proteomes" id="UP000789342">
    <property type="component" value="Unassembled WGS sequence"/>
</dbReference>
<sequence>MSNKERNHIRKLTNYRIDQWKIDLIHLTALNDLDEKLFNTLFPAAQKSLSKHVIPEDLLELLLFGLKFTNPSTIVDQKAQYQEGPSEKTLQAALFASDDVLQAKGYTDDFGINICLVKFILKSCKEPCTLYDVPKEIILA</sequence>
<accession>A0A9N9HCV3</accession>
<dbReference type="EMBL" id="CAJVPV010011933">
    <property type="protein sequence ID" value="CAG8665816.1"/>
    <property type="molecule type" value="Genomic_DNA"/>
</dbReference>
<reference evidence="1" key="1">
    <citation type="submission" date="2021-06" db="EMBL/GenBank/DDBJ databases">
        <authorList>
            <person name="Kallberg Y."/>
            <person name="Tangrot J."/>
            <person name="Rosling A."/>
        </authorList>
    </citation>
    <scope>NUCLEOTIDE SEQUENCE</scope>
    <source>
        <strain evidence="1">CL551</strain>
    </source>
</reference>
<keyword evidence="2" id="KW-1185">Reference proteome</keyword>
<gene>
    <name evidence="1" type="ORF">AMORRO_LOCUS10607</name>
</gene>
<evidence type="ECO:0000313" key="2">
    <source>
        <dbReference type="Proteomes" id="UP000789342"/>
    </source>
</evidence>
<dbReference type="AlphaFoldDB" id="A0A9N9HCV3"/>